<evidence type="ECO:0000313" key="1">
    <source>
        <dbReference type="EMBL" id="DAF95575.1"/>
    </source>
</evidence>
<protein>
    <submittedName>
        <fullName evidence="1">Uncharacterized protein</fullName>
    </submittedName>
</protein>
<dbReference type="EMBL" id="BK016109">
    <property type="protein sequence ID" value="DAF95575.1"/>
    <property type="molecule type" value="Genomic_DNA"/>
</dbReference>
<proteinExistence type="predicted"/>
<organism evidence="1">
    <name type="scientific">Myoviridae sp. ctCo31</name>
    <dbReference type="NCBI Taxonomy" id="2825053"/>
    <lineage>
        <taxon>Viruses</taxon>
        <taxon>Duplodnaviria</taxon>
        <taxon>Heunggongvirae</taxon>
        <taxon>Uroviricota</taxon>
        <taxon>Caudoviricetes</taxon>
    </lineage>
</organism>
<name>A0A8S5UM74_9CAUD</name>
<sequence>MIIIFSIYLTNTSCFVLINNPNRVIQIIDTRHNNL</sequence>
<reference evidence="1" key="1">
    <citation type="journal article" date="2021" name="Proc. Natl. Acad. Sci. U.S.A.">
        <title>A Catalog of Tens of Thousands of Viruses from Human Metagenomes Reveals Hidden Associations with Chronic Diseases.</title>
        <authorList>
            <person name="Tisza M.J."/>
            <person name="Buck C.B."/>
        </authorList>
    </citation>
    <scope>NUCLEOTIDE SEQUENCE</scope>
    <source>
        <strain evidence="1">CtCo31</strain>
    </source>
</reference>
<accession>A0A8S5UM74</accession>